<dbReference type="InterPro" id="IPR050205">
    <property type="entry name" value="CDPK_Ser/Thr_kinases"/>
</dbReference>
<keyword evidence="6" id="KW-0418">Kinase</keyword>
<feature type="binding site" evidence="9">
    <location>
        <position position="201"/>
    </location>
    <ligand>
        <name>ATP</name>
        <dbReference type="ChEBI" id="CHEBI:30616"/>
    </ligand>
</feature>
<dbReference type="FunFam" id="1.10.510.10:FF:000571">
    <property type="entry name" value="Maternal embryonic leucine zipper kinase"/>
    <property type="match status" value="1"/>
</dbReference>
<dbReference type="PROSITE" id="PS50011">
    <property type="entry name" value="PROTEIN_KINASE_DOM"/>
    <property type="match status" value="1"/>
</dbReference>
<dbReference type="SUPFAM" id="SSF56112">
    <property type="entry name" value="Protein kinase-like (PK-like)"/>
    <property type="match status" value="1"/>
</dbReference>
<dbReference type="EMBL" id="JAMRDG010000001">
    <property type="protein sequence ID" value="KAJ3701635.1"/>
    <property type="molecule type" value="Genomic_DNA"/>
</dbReference>
<evidence type="ECO:0000256" key="3">
    <source>
        <dbReference type="ARBA" id="ARBA00022679"/>
    </source>
</evidence>
<keyword evidence="13" id="KW-1185">Reference proteome</keyword>
<organism evidence="12 13">
    <name type="scientific">Rhynchospora tenuis</name>
    <dbReference type="NCBI Taxonomy" id="198213"/>
    <lineage>
        <taxon>Eukaryota</taxon>
        <taxon>Viridiplantae</taxon>
        <taxon>Streptophyta</taxon>
        <taxon>Embryophyta</taxon>
        <taxon>Tracheophyta</taxon>
        <taxon>Spermatophyta</taxon>
        <taxon>Magnoliopsida</taxon>
        <taxon>Liliopsida</taxon>
        <taxon>Poales</taxon>
        <taxon>Cyperaceae</taxon>
        <taxon>Cyperoideae</taxon>
        <taxon>Rhynchosporeae</taxon>
        <taxon>Rhynchospora</taxon>
    </lineage>
</organism>
<evidence type="ECO:0000256" key="4">
    <source>
        <dbReference type="ARBA" id="ARBA00022737"/>
    </source>
</evidence>
<keyword evidence="2" id="KW-0723">Serine/threonine-protein kinase</keyword>
<dbReference type="PANTHER" id="PTHR24349">
    <property type="entry name" value="SERINE/THREONINE-PROTEIN KINASE"/>
    <property type="match status" value="1"/>
</dbReference>
<accession>A0AAD6EUN0</accession>
<dbReference type="InterPro" id="IPR011009">
    <property type="entry name" value="Kinase-like_dom_sf"/>
</dbReference>
<dbReference type="AlphaFoldDB" id="A0AAD6EUN0"/>
<feature type="region of interest" description="Disordered" evidence="10">
    <location>
        <begin position="457"/>
        <end position="476"/>
    </location>
</feature>
<feature type="region of interest" description="Disordered" evidence="10">
    <location>
        <begin position="98"/>
        <end position="148"/>
    </location>
</feature>
<comment type="function">
    <text evidence="8">CIPK serine-threonine protein kinases interact with CBL proteins. Binding of a CBL protein to the regulatory NAF domain of CIPK protein lead to the activation of the kinase in a calcium-dependent manner.</text>
</comment>
<evidence type="ECO:0000256" key="2">
    <source>
        <dbReference type="ARBA" id="ARBA00022527"/>
    </source>
</evidence>
<comment type="similarity">
    <text evidence="1">Belongs to the protein kinase superfamily. CAMK Ser/Thr protein kinase family. SNF1 subfamily.</text>
</comment>
<dbReference type="PROSITE" id="PS00108">
    <property type="entry name" value="PROTEIN_KINASE_ST"/>
    <property type="match status" value="1"/>
</dbReference>
<dbReference type="InterPro" id="IPR017441">
    <property type="entry name" value="Protein_kinase_ATP_BS"/>
</dbReference>
<dbReference type="FunFam" id="3.30.200.20:FF:000042">
    <property type="entry name" value="Aurora kinase A"/>
    <property type="match status" value="1"/>
</dbReference>
<evidence type="ECO:0000256" key="8">
    <source>
        <dbReference type="ARBA" id="ARBA00058225"/>
    </source>
</evidence>
<dbReference type="InterPro" id="IPR000719">
    <property type="entry name" value="Prot_kinase_dom"/>
</dbReference>
<keyword evidence="5 9" id="KW-0547">Nucleotide-binding</keyword>
<keyword evidence="7 9" id="KW-0067">ATP-binding</keyword>
<evidence type="ECO:0000313" key="12">
    <source>
        <dbReference type="EMBL" id="KAJ3701635.1"/>
    </source>
</evidence>
<evidence type="ECO:0000313" key="13">
    <source>
        <dbReference type="Proteomes" id="UP001210211"/>
    </source>
</evidence>
<name>A0AAD6EUN0_9POAL</name>
<evidence type="ECO:0000256" key="1">
    <source>
        <dbReference type="ARBA" id="ARBA00006234"/>
    </source>
</evidence>
<dbReference type="GO" id="GO:0005524">
    <property type="term" value="F:ATP binding"/>
    <property type="evidence" value="ECO:0007669"/>
    <property type="project" value="UniProtKB-UniRule"/>
</dbReference>
<dbReference type="Gene3D" id="1.10.510.10">
    <property type="entry name" value="Transferase(Phosphotransferase) domain 1"/>
    <property type="match status" value="1"/>
</dbReference>
<dbReference type="Proteomes" id="UP001210211">
    <property type="component" value="Unassembled WGS sequence"/>
</dbReference>
<keyword evidence="3" id="KW-0808">Transferase</keyword>
<dbReference type="SMART" id="SM00220">
    <property type="entry name" value="S_TKc"/>
    <property type="match status" value="1"/>
</dbReference>
<keyword evidence="4" id="KW-0677">Repeat</keyword>
<comment type="caution">
    <text evidence="12">The sequence shown here is derived from an EMBL/GenBank/DDBJ whole genome shotgun (WGS) entry which is preliminary data.</text>
</comment>
<sequence>MAKLLFCNSWFRLQFCNSWFRLQFCNSWFRLQFYKSRFRTGFEDLFKFILCSCINKHTFLHWSQLSLISRSVPRQSAPLYFHNFSFSLSFYSSILRNSMDSPSKKRKSTRRSSESASGESADEDRTTKKSKRRGKAAPSVSPNGSGRGLKRKIGCVEAAAQFGRKRNLDQFYSIGSELGRGKFGSVTLCYSKSTGECFACKAIQKNTGEEDTAHREVEIMQHLSGHPGIVTLKEVFEDSEKFYLVMELCSGGRLSDFLAKERSQFGERNAAEVTKELMGIVKYCHEMGVVHRDIKPENVLLTDAGRMKLADFGLSTRVADGQMLSGYFGSPAYVAPEVLTGLYNEKVDIWGVGVLLHLLLLGYLPFGGASREAVFEAVKTIELDFHGLAWQSVSLPARDLISRMLTRDVSSRFSANEVLDHPWIRMYTDCSASRDSTANRTNLQTADNITRCAPGVVPIGRRDHESSQESNEGDDEIVDVLTAAISRIEISEPKRSRLCGPVPAPTGLDWKTNLCTAF</sequence>
<feature type="domain" description="Protein kinase" evidence="11">
    <location>
        <begin position="172"/>
        <end position="424"/>
    </location>
</feature>
<evidence type="ECO:0000259" key="11">
    <source>
        <dbReference type="PROSITE" id="PS50011"/>
    </source>
</evidence>
<reference evidence="12 13" key="1">
    <citation type="journal article" date="2022" name="Cell">
        <title>Repeat-based holocentromeres influence genome architecture and karyotype evolution.</title>
        <authorList>
            <person name="Hofstatter P.G."/>
            <person name="Thangavel G."/>
            <person name="Lux T."/>
            <person name="Neumann P."/>
            <person name="Vondrak T."/>
            <person name="Novak P."/>
            <person name="Zhang M."/>
            <person name="Costa L."/>
            <person name="Castellani M."/>
            <person name="Scott A."/>
            <person name="Toegelov H."/>
            <person name="Fuchs J."/>
            <person name="Mata-Sucre Y."/>
            <person name="Dias Y."/>
            <person name="Vanzela A.L.L."/>
            <person name="Huettel B."/>
            <person name="Almeida C.C.S."/>
            <person name="Simkova H."/>
            <person name="Souza G."/>
            <person name="Pedrosa-Harand A."/>
            <person name="Macas J."/>
            <person name="Mayer K.F.X."/>
            <person name="Houben A."/>
            <person name="Marques A."/>
        </authorList>
    </citation>
    <scope>NUCLEOTIDE SEQUENCE [LARGE SCALE GENOMIC DNA]</scope>
    <source>
        <strain evidence="12">RhyTen1mFocal</strain>
    </source>
</reference>
<evidence type="ECO:0000256" key="6">
    <source>
        <dbReference type="ARBA" id="ARBA00022777"/>
    </source>
</evidence>
<protein>
    <recommendedName>
        <fullName evidence="11">Protein kinase domain-containing protein</fullName>
    </recommendedName>
</protein>
<evidence type="ECO:0000256" key="7">
    <source>
        <dbReference type="ARBA" id="ARBA00022840"/>
    </source>
</evidence>
<gene>
    <name evidence="12" type="ORF">LUZ61_005340</name>
</gene>
<dbReference type="PROSITE" id="PS00107">
    <property type="entry name" value="PROTEIN_KINASE_ATP"/>
    <property type="match status" value="1"/>
</dbReference>
<proteinExistence type="inferred from homology"/>
<dbReference type="Pfam" id="PF00069">
    <property type="entry name" value="Pkinase"/>
    <property type="match status" value="1"/>
</dbReference>
<evidence type="ECO:0000256" key="10">
    <source>
        <dbReference type="SAM" id="MobiDB-lite"/>
    </source>
</evidence>
<dbReference type="GO" id="GO:0004674">
    <property type="term" value="F:protein serine/threonine kinase activity"/>
    <property type="evidence" value="ECO:0007669"/>
    <property type="project" value="UniProtKB-KW"/>
</dbReference>
<dbReference type="InterPro" id="IPR008271">
    <property type="entry name" value="Ser/Thr_kinase_AS"/>
</dbReference>
<dbReference type="CDD" id="cd05117">
    <property type="entry name" value="STKc_CAMK"/>
    <property type="match status" value="1"/>
</dbReference>
<evidence type="ECO:0000256" key="9">
    <source>
        <dbReference type="PROSITE-ProRule" id="PRU10141"/>
    </source>
</evidence>
<evidence type="ECO:0000256" key="5">
    <source>
        <dbReference type="ARBA" id="ARBA00022741"/>
    </source>
</evidence>